<gene>
    <name evidence="9" type="ORF">DES52_12046</name>
</gene>
<dbReference type="PROSITE" id="PS50109">
    <property type="entry name" value="HIS_KIN"/>
    <property type="match status" value="1"/>
</dbReference>
<dbReference type="PROSITE" id="PS50112">
    <property type="entry name" value="PAS"/>
    <property type="match status" value="3"/>
</dbReference>
<evidence type="ECO:0000256" key="1">
    <source>
        <dbReference type="ARBA" id="ARBA00000085"/>
    </source>
</evidence>
<dbReference type="InterPro" id="IPR036097">
    <property type="entry name" value="HisK_dim/P_sf"/>
</dbReference>
<dbReference type="FunFam" id="3.30.565.10:FF:000006">
    <property type="entry name" value="Sensor histidine kinase WalK"/>
    <property type="match status" value="1"/>
</dbReference>
<dbReference type="Gene3D" id="1.10.287.130">
    <property type="match status" value="1"/>
</dbReference>
<dbReference type="EMBL" id="QJSX01000020">
    <property type="protein sequence ID" value="PYE49961.1"/>
    <property type="molecule type" value="Genomic_DNA"/>
</dbReference>
<dbReference type="AlphaFoldDB" id="A0A318SH35"/>
<dbReference type="PANTHER" id="PTHR43304">
    <property type="entry name" value="PHYTOCHROME-LIKE PROTEIN CPH1"/>
    <property type="match status" value="1"/>
</dbReference>
<dbReference type="InterPro" id="IPR035965">
    <property type="entry name" value="PAS-like_dom_sf"/>
</dbReference>
<dbReference type="SMART" id="SM00387">
    <property type="entry name" value="HATPase_c"/>
    <property type="match status" value="1"/>
</dbReference>
<feature type="domain" description="Histidine kinase" evidence="7">
    <location>
        <begin position="548"/>
        <end position="761"/>
    </location>
</feature>
<accession>A0A318SH35</accession>
<comment type="catalytic activity">
    <reaction evidence="1">
        <text>ATP + protein L-histidine = ADP + protein N-phospho-L-histidine.</text>
        <dbReference type="EC" id="2.7.13.3"/>
    </reaction>
</comment>
<dbReference type="SUPFAM" id="SSF55874">
    <property type="entry name" value="ATPase domain of HSP90 chaperone/DNA topoisomerase II/histidine kinase"/>
    <property type="match status" value="1"/>
</dbReference>
<evidence type="ECO:0000256" key="4">
    <source>
        <dbReference type="ARBA" id="ARBA00022679"/>
    </source>
</evidence>
<evidence type="ECO:0000259" key="7">
    <source>
        <dbReference type="PROSITE" id="PS50109"/>
    </source>
</evidence>
<evidence type="ECO:0000256" key="2">
    <source>
        <dbReference type="ARBA" id="ARBA00012438"/>
    </source>
</evidence>
<dbReference type="SUPFAM" id="SSF55785">
    <property type="entry name" value="PYP-like sensor domain (PAS domain)"/>
    <property type="match status" value="4"/>
</dbReference>
<dbReference type="EC" id="2.7.13.3" evidence="2"/>
<dbReference type="Pfam" id="PF08448">
    <property type="entry name" value="PAS_4"/>
    <property type="match status" value="3"/>
</dbReference>
<name>A0A318SH35_9DEIO</name>
<proteinExistence type="predicted"/>
<keyword evidence="6" id="KW-0175">Coiled coil</keyword>
<dbReference type="InterPro" id="IPR004358">
    <property type="entry name" value="Sig_transdc_His_kin-like_C"/>
</dbReference>
<feature type="domain" description="PAS" evidence="8">
    <location>
        <begin position="413"/>
        <end position="468"/>
    </location>
</feature>
<feature type="domain" description="PAS" evidence="8">
    <location>
        <begin position="270"/>
        <end position="312"/>
    </location>
</feature>
<dbReference type="GO" id="GO:0000155">
    <property type="term" value="F:phosphorelay sensor kinase activity"/>
    <property type="evidence" value="ECO:0007669"/>
    <property type="project" value="InterPro"/>
</dbReference>
<dbReference type="Gene3D" id="3.30.450.20">
    <property type="entry name" value="PAS domain"/>
    <property type="match status" value="4"/>
</dbReference>
<dbReference type="SMART" id="SM00086">
    <property type="entry name" value="PAC"/>
    <property type="match status" value="2"/>
</dbReference>
<dbReference type="InterPro" id="IPR013656">
    <property type="entry name" value="PAS_4"/>
</dbReference>
<evidence type="ECO:0000259" key="8">
    <source>
        <dbReference type="PROSITE" id="PS50112"/>
    </source>
</evidence>
<comment type="caution">
    <text evidence="9">The sequence shown here is derived from an EMBL/GenBank/DDBJ whole genome shotgun (WGS) entry which is preliminary data.</text>
</comment>
<dbReference type="InterPro" id="IPR003594">
    <property type="entry name" value="HATPase_dom"/>
</dbReference>
<dbReference type="PANTHER" id="PTHR43304:SF1">
    <property type="entry name" value="PAC DOMAIN-CONTAINING PROTEIN"/>
    <property type="match status" value="1"/>
</dbReference>
<evidence type="ECO:0000256" key="3">
    <source>
        <dbReference type="ARBA" id="ARBA00022553"/>
    </source>
</evidence>
<dbReference type="InterPro" id="IPR001610">
    <property type="entry name" value="PAC"/>
</dbReference>
<dbReference type="OrthoDB" id="9815750at2"/>
<keyword evidence="5" id="KW-0418">Kinase</keyword>
<dbReference type="Proteomes" id="UP000248326">
    <property type="component" value="Unassembled WGS sequence"/>
</dbReference>
<evidence type="ECO:0000313" key="9">
    <source>
        <dbReference type="EMBL" id="PYE49961.1"/>
    </source>
</evidence>
<dbReference type="SMART" id="SM00091">
    <property type="entry name" value="PAS"/>
    <property type="match status" value="4"/>
</dbReference>
<evidence type="ECO:0000313" key="10">
    <source>
        <dbReference type="Proteomes" id="UP000248326"/>
    </source>
</evidence>
<feature type="coiled-coil region" evidence="6">
    <location>
        <begin position="385"/>
        <end position="416"/>
    </location>
</feature>
<dbReference type="RefSeq" id="WP_110888533.1">
    <property type="nucleotide sequence ID" value="NZ_QJSX01000020.1"/>
</dbReference>
<sequence length="761" mass="84703">MSVPSDVRFLSAEVWRSVFDTVSTPTWLADDDGRIVHANVALAAHLGRLIDSLAGFFPLDAAHADDRRDMWPRWEAARRERRSFEATCRLDAGRGPRWTRLDLRPLGGDGAPAWVGTLADVHDAVTARSEDEVRRARDEWRATRPLDTLFEASPVGMAFLDRDLRFVHVNTALAELNGLPAHAHLGRTAMELLPGLDDGAFAALRHVVVSGEALRNVTVEGETPALPGVRRAWREDFYPVRGMDGEVAGVGIMAVEMTPQARVQAALVESEARFRRLVDASPIGMVLGLPDGRITLANDAYLRIVGYSREEFELGLVDWARLTPPEYLPLDVRALRDVEERGHSDSYEKEYERRDGTRVPVQCTIAAFEGDSGQVAGYVVDLTALKEAERALLDLNATLERRVRERTQQALQLQEQLATVARSLPIILYAIDEHGRFTLSEGRGLTDLGLTPGEAVGRNVFELYGAEDGVLDDVRRALAGEEVRSQQTVGDQVFDVTYAPKLDASGRPDGFLGVSINVTDRARAERSLAHRNEELRRSNEELERFAYVASHDLQAPIRAVTSFADLVAQRYSAALDDRGRAYLAQIMESGQHMKRLVDDLLAFSRLHTEQRPFEPVAANDVFDRVALRFAADVDDALVHVTRDDLPTVLADAPQFDSLLQNLVSNGLKYAREGVTPMVRVSATRDEAMWHFRVTDNGIGIEDKYFERIFVIFQRLHGRERFEGTGIGLAVCKKIVERHGGRLWVESRVGVGSTFHFTLPAP</sequence>
<feature type="domain" description="PAS" evidence="8">
    <location>
        <begin position="11"/>
        <end position="55"/>
    </location>
</feature>
<dbReference type="Pfam" id="PF02518">
    <property type="entry name" value="HATPase_c"/>
    <property type="match status" value="1"/>
</dbReference>
<dbReference type="InterPro" id="IPR036890">
    <property type="entry name" value="HATPase_C_sf"/>
</dbReference>
<dbReference type="InterPro" id="IPR000014">
    <property type="entry name" value="PAS"/>
</dbReference>
<reference evidence="9 10" key="1">
    <citation type="submission" date="2018-06" db="EMBL/GenBank/DDBJ databases">
        <title>Genomic Encyclopedia of Type Strains, Phase IV (KMG-IV): sequencing the most valuable type-strain genomes for metagenomic binning, comparative biology and taxonomic classification.</title>
        <authorList>
            <person name="Goeker M."/>
        </authorList>
    </citation>
    <scope>NUCLEOTIDE SEQUENCE [LARGE SCALE GENOMIC DNA]</scope>
    <source>
        <strain evidence="9 10">DSM 18048</strain>
    </source>
</reference>
<keyword evidence="10" id="KW-1185">Reference proteome</keyword>
<dbReference type="NCBIfam" id="TIGR00229">
    <property type="entry name" value="sensory_box"/>
    <property type="match status" value="3"/>
</dbReference>
<dbReference type="Gene3D" id="3.30.565.10">
    <property type="entry name" value="Histidine kinase-like ATPase, C-terminal domain"/>
    <property type="match status" value="1"/>
</dbReference>
<dbReference type="SMART" id="SM00388">
    <property type="entry name" value="HisKA"/>
    <property type="match status" value="1"/>
</dbReference>
<keyword evidence="3" id="KW-0597">Phosphoprotein</keyword>
<dbReference type="Pfam" id="PF13426">
    <property type="entry name" value="PAS_9"/>
    <property type="match status" value="1"/>
</dbReference>
<organism evidence="9 10">
    <name type="scientific">Deinococcus yavapaiensis KR-236</name>
    <dbReference type="NCBI Taxonomy" id="694435"/>
    <lineage>
        <taxon>Bacteria</taxon>
        <taxon>Thermotogati</taxon>
        <taxon>Deinococcota</taxon>
        <taxon>Deinococci</taxon>
        <taxon>Deinococcales</taxon>
        <taxon>Deinococcaceae</taxon>
        <taxon>Deinococcus</taxon>
    </lineage>
</organism>
<keyword evidence="4" id="KW-0808">Transferase</keyword>
<dbReference type="InterPro" id="IPR005467">
    <property type="entry name" value="His_kinase_dom"/>
</dbReference>
<dbReference type="InterPro" id="IPR052162">
    <property type="entry name" value="Sensor_kinase/Photoreceptor"/>
</dbReference>
<evidence type="ECO:0000256" key="5">
    <source>
        <dbReference type="ARBA" id="ARBA00022777"/>
    </source>
</evidence>
<evidence type="ECO:0000256" key="6">
    <source>
        <dbReference type="SAM" id="Coils"/>
    </source>
</evidence>
<dbReference type="InterPro" id="IPR003661">
    <property type="entry name" value="HisK_dim/P_dom"/>
</dbReference>
<dbReference type="CDD" id="cd00082">
    <property type="entry name" value="HisKA"/>
    <property type="match status" value="1"/>
</dbReference>
<dbReference type="Pfam" id="PF00512">
    <property type="entry name" value="HisKA"/>
    <property type="match status" value="1"/>
</dbReference>
<dbReference type="SUPFAM" id="SSF47384">
    <property type="entry name" value="Homodimeric domain of signal transducing histidine kinase"/>
    <property type="match status" value="1"/>
</dbReference>
<dbReference type="PRINTS" id="PR00344">
    <property type="entry name" value="BCTRLSENSOR"/>
</dbReference>
<protein>
    <recommendedName>
        <fullName evidence="2">histidine kinase</fullName>
        <ecNumber evidence="2">2.7.13.3</ecNumber>
    </recommendedName>
</protein>
<dbReference type="CDD" id="cd00130">
    <property type="entry name" value="PAS"/>
    <property type="match status" value="1"/>
</dbReference>